<dbReference type="Pfam" id="PF08615">
    <property type="entry name" value="RNase_H2_suC"/>
    <property type="match status" value="1"/>
</dbReference>
<name>A0A8H7ZVT0_9FUNG</name>
<comment type="caution">
    <text evidence="1">The sequence shown here is derived from an EMBL/GenBank/DDBJ whole genome shotgun (WGS) entry which is preliminary data.</text>
</comment>
<dbReference type="AlphaFoldDB" id="A0A8H7ZVT0"/>
<dbReference type="InterPro" id="IPR013924">
    <property type="entry name" value="RNase_H2_suC"/>
</dbReference>
<gene>
    <name evidence="1" type="ORF">BJ554DRAFT_7881</name>
</gene>
<dbReference type="OrthoDB" id="6222486at2759"/>
<evidence type="ECO:0000313" key="1">
    <source>
        <dbReference type="EMBL" id="KAG5460114.1"/>
    </source>
</evidence>
<dbReference type="PANTHER" id="PTHR47204">
    <property type="entry name" value="OS02G0168900 PROTEIN"/>
    <property type="match status" value="1"/>
</dbReference>
<dbReference type="Gene3D" id="2.40.128.680">
    <property type="match status" value="1"/>
</dbReference>
<accession>A0A8H7ZVT0</accession>
<proteinExistence type="predicted"/>
<dbReference type="GO" id="GO:0032299">
    <property type="term" value="C:ribonuclease H2 complex"/>
    <property type="evidence" value="ECO:0007669"/>
    <property type="project" value="InterPro"/>
</dbReference>
<sequence>MTRESGLLQAPCPAPTADAAPEYAEATAIFAQAHLLPCTVHHTGAANVSRFFLVHDPADAPPALPQPALETNRRIPTEKVTAVDREQEARFRGRKLRGSKVQVPKGYAGACGPPPLASRFFCLVNNLESSGISRWPSVACTGQACCETTWEVAAQFTDFTVWGHDIGPDPLSDQYIGAMDWLEGSEVVRVRHSTFCREKSEPWEAF</sequence>
<protein>
    <submittedName>
        <fullName evidence="1">Uncharacterized protein</fullName>
    </submittedName>
</protein>
<dbReference type="CDD" id="cd09271">
    <property type="entry name" value="RNase_H2-C"/>
    <property type="match status" value="1"/>
</dbReference>
<dbReference type="EMBL" id="JAEFCI010005756">
    <property type="protein sequence ID" value="KAG5460114.1"/>
    <property type="molecule type" value="Genomic_DNA"/>
</dbReference>
<dbReference type="PANTHER" id="PTHR47204:SF1">
    <property type="entry name" value="RIBONUCLEASE H2 SUBUNIT C"/>
    <property type="match status" value="1"/>
</dbReference>
<organism evidence="1 2">
    <name type="scientific">Olpidium bornovanus</name>
    <dbReference type="NCBI Taxonomy" id="278681"/>
    <lineage>
        <taxon>Eukaryota</taxon>
        <taxon>Fungi</taxon>
        <taxon>Fungi incertae sedis</taxon>
        <taxon>Olpidiomycota</taxon>
        <taxon>Olpidiomycotina</taxon>
        <taxon>Olpidiomycetes</taxon>
        <taxon>Olpidiales</taxon>
        <taxon>Olpidiaceae</taxon>
        <taxon>Olpidium</taxon>
    </lineage>
</organism>
<keyword evidence="2" id="KW-1185">Reference proteome</keyword>
<reference evidence="1 2" key="1">
    <citation type="journal article" name="Sci. Rep.">
        <title>Genome-scale phylogenetic analyses confirm Olpidium as the closest living zoosporic fungus to the non-flagellated, terrestrial fungi.</title>
        <authorList>
            <person name="Chang Y."/>
            <person name="Rochon D."/>
            <person name="Sekimoto S."/>
            <person name="Wang Y."/>
            <person name="Chovatia M."/>
            <person name="Sandor L."/>
            <person name="Salamov A."/>
            <person name="Grigoriev I.V."/>
            <person name="Stajich J.E."/>
            <person name="Spatafora J.W."/>
        </authorList>
    </citation>
    <scope>NUCLEOTIDE SEQUENCE [LARGE SCALE GENOMIC DNA]</scope>
    <source>
        <strain evidence="1">S191</strain>
    </source>
</reference>
<evidence type="ECO:0000313" key="2">
    <source>
        <dbReference type="Proteomes" id="UP000673691"/>
    </source>
</evidence>
<dbReference type="Proteomes" id="UP000673691">
    <property type="component" value="Unassembled WGS sequence"/>
</dbReference>
<dbReference type="GO" id="GO:0006401">
    <property type="term" value="P:RNA catabolic process"/>
    <property type="evidence" value="ECO:0007669"/>
    <property type="project" value="InterPro"/>
</dbReference>